<protein>
    <submittedName>
        <fullName evidence="13">Uncharacterized protein</fullName>
    </submittedName>
</protein>
<dbReference type="PROSITE" id="PS00086">
    <property type="entry name" value="CYTOCHROME_P450"/>
    <property type="match status" value="4"/>
</dbReference>
<keyword evidence="11 12" id="KW-0472">Membrane</keyword>
<evidence type="ECO:0000256" key="8">
    <source>
        <dbReference type="ARBA" id="ARBA00023002"/>
    </source>
</evidence>
<comment type="similarity">
    <text evidence="3">Belongs to the cytochrome P450 family.</text>
</comment>
<dbReference type="PRINTS" id="PR00463">
    <property type="entry name" value="EP450I"/>
</dbReference>
<dbReference type="SUPFAM" id="SSF48264">
    <property type="entry name" value="Cytochrome P450"/>
    <property type="match status" value="4"/>
</dbReference>
<keyword evidence="7 12" id="KW-1133">Transmembrane helix</keyword>
<dbReference type="InterPro" id="IPR036396">
    <property type="entry name" value="Cyt_P450_sf"/>
</dbReference>
<feature type="transmembrane region" description="Helical" evidence="12">
    <location>
        <begin position="503"/>
        <end position="526"/>
    </location>
</feature>
<evidence type="ECO:0000313" key="13">
    <source>
        <dbReference type="EMBL" id="KAH0904589.1"/>
    </source>
</evidence>
<comment type="subcellular location">
    <subcellularLocation>
        <location evidence="2">Membrane</location>
        <topology evidence="2">Single-pass membrane protein</topology>
    </subcellularLocation>
</comment>
<dbReference type="InterPro" id="IPR050665">
    <property type="entry name" value="Cytochrome_P450_Monooxygen"/>
</dbReference>
<dbReference type="Proteomes" id="UP000824890">
    <property type="component" value="Unassembled WGS sequence"/>
</dbReference>
<dbReference type="InterPro" id="IPR017972">
    <property type="entry name" value="Cyt_P450_CS"/>
</dbReference>
<evidence type="ECO:0000256" key="3">
    <source>
        <dbReference type="ARBA" id="ARBA00010617"/>
    </source>
</evidence>
<dbReference type="CDD" id="cd20642">
    <property type="entry name" value="CYP72"/>
    <property type="match status" value="2"/>
</dbReference>
<dbReference type="EMBL" id="JAGKQM010000011">
    <property type="protein sequence ID" value="KAH0904589.1"/>
    <property type="molecule type" value="Genomic_DNA"/>
</dbReference>
<evidence type="ECO:0000313" key="14">
    <source>
        <dbReference type="Proteomes" id="UP000824890"/>
    </source>
</evidence>
<evidence type="ECO:0000256" key="7">
    <source>
        <dbReference type="ARBA" id="ARBA00022989"/>
    </source>
</evidence>
<sequence length="1974" mass="224605">MEASAASVTVSLAIAAVLWWIWRTLNWVWFKPKMLESYLRRQGLVGTPYTLLVGDVKREYSMTTEARSKPIKLTDDIVPRVLPFPSHMLKTYGRTFFTWRGPIPTITITNPEQIKEVLNKIYDFQKPNTFPLSRLVASGLFSYDGDKWAKHRRIINPAFHLDKIKNMVPAFHQSCSEVVVKWDNIVMDKGSSCEVDVWPWLMNMTADVISRTAFGSSYKEGHRIFELQAELSELIIQSFRKAFIPGYSYLPTKGNRRMKAAARESQAILRGIVDKRLRAREAGEAPSQDLLGTLLESNLGQGKGNGMSIEDVIEECKLFYFAGQETTSVLLVWTMILLSQHQDWQARAREEVKQVFGDKEPNAEGLNQLKVMTMILQEVLRLYPPVINMARAIHKEMKLGGVTLPGGVNITLPIMLVQRDIQQWGNDAAEFKPERFKDGISKAAKSQVSFIPFSWGPRICIGQNFAMLEAKMAMALILQRFSFDLSPSYVHAPYTVFTLHPQFVVAAALMVVLAFFLIRVVNWVWLTPKKLESYLRRQGLPGTPYTPLVGDVKRNVNMLMEARSKPITLTDDITPRLLPLALKMFNSHGRTFFIWLGPVSTIMITNPEHIKEVFSKVYDFEMNASFPLVRLLVGGLASYKGDKWARHRRIINPAFHLEKIKNMVPAFYHCCSEVVAKWDHLVLDKGLSCEVDVWPWLVIMTADVISHAAFGSSYREGQRIFELQGELSSLIAQELKKPYIPGLSFFPTKNNKRMKAIDKEIDIILRGMVSKREGGEAESNDLLGILLASSSEESGGSGMSVEEVMRECKLFYFAGQETTSVLLVWTMILLSHHQDWQERAREEVRQILGDNIDAKPDIDSLSNLKVMSMIFYEVLRLYPPVSQLRRSVNKEMKLGEITLPAGVRVYIPTALVHRDPELWGEDAGEFKPERFKDGISKATKNQVCYLPFGWGLRICIGQSFSLLEAKMAMALILQRFSFELSPSYVHSPQIVMTTQQMETSVASVAVSIVIAVVSWWVWRTLKWVWFKPKMLESYLRRQGIPGTPYTPLVGDLKKMTSMLTEARSKTIKLTDDITPRVVPYPFHMLKTHEQIKEVFNKVYDFPKPHTFPLVRFIATGLASYDGDKWAKHRRIINPAFHLEKIKNMVPAFHQSCSEVVGKWDKLVLDKGLSCEVDVWPWLVSMTADDNRRMKAAAREILVILRGIVNKRLLAREASDDLLGILLESNLGQDEGNGMSTEDVMEECKLFFFAGQETTSVLLVWTMVMLSQHQDWQARAREEVKQVFGDKKPDAEGLNQLKVMTMILYEVLRLYPPVAQLIRAVHKEMKVGDLTLPGGVQISLPILLVQRDTELWGQDAGEFKPERFKDGLSKATKNQVSYFPFSWGPRICIGQSFALLEAKMAMALILQRFSFELSPSYVHAPYTVMTIHPQFVVRSSPHSCIYIDPENAIRLSIYLPLSSLRTKMEASAASVTVSVAIAAVLWWIWRTLNWVWFKPKMLESYLRRQGLVGTPYTLLVGDVKREYSMTTEARSKPIKLTDDIVPRVLPFPSHMLKTYGRTFFTWRGPIPTITITNPEQIKEVLNKIYDFQKPNTFPLSRLVASGLFSYDGDKWAKHRRIINPAFHLDKIKNMVPAFHQSCSEVVVKWDNIVMDKGSSCEVDVWPWLMNMTADVISRTAFGSSYKEGHRIFELQAELSELIIQSFRKAFIPGYSYLPTKGNRRMKAAARESQAILRGIVDKRLRAREAGEAPSQDLLGTLLESNLGQGKGNGMSIEDVIEECKLFYFAGQETTSVLLVWTMILLSQHQDWQARAREEVKQVFGDKEPNAEGLNQLKVMTMILQEVLRLYPPVINMARAIHKEMKLGGVTLPGGVNITLPIMLVQRDIQQWGNDAAEFKPERFKDGISKAAKSQVSFIPFSWGPRICIGQNFAMLEANMAMALILQRFSFDLSPSYVHAPYTVFTLHPQFGAHLIMHKI</sequence>
<keyword evidence="8" id="KW-0560">Oxidoreductase</keyword>
<keyword evidence="10" id="KW-0503">Monooxygenase</keyword>
<comment type="caution">
    <text evidence="13">The sequence shown here is derived from an EMBL/GenBank/DDBJ whole genome shotgun (WGS) entry which is preliminary data.</text>
</comment>
<dbReference type="PANTHER" id="PTHR24282:SF178">
    <property type="entry name" value="CYTOCHROME P450 MONOOXYGENASE"/>
    <property type="match status" value="1"/>
</dbReference>
<dbReference type="Pfam" id="PF00067">
    <property type="entry name" value="p450"/>
    <property type="match status" value="4"/>
</dbReference>
<keyword evidence="9" id="KW-0408">Iron</keyword>
<dbReference type="PANTHER" id="PTHR24282">
    <property type="entry name" value="CYTOCHROME P450 FAMILY MEMBER"/>
    <property type="match status" value="1"/>
</dbReference>
<feature type="transmembrane region" description="Helical" evidence="12">
    <location>
        <begin position="6"/>
        <end position="30"/>
    </location>
</feature>
<proteinExistence type="inferred from homology"/>
<gene>
    <name evidence="13" type="ORF">HID58_044092</name>
</gene>
<evidence type="ECO:0000256" key="10">
    <source>
        <dbReference type="ARBA" id="ARBA00023033"/>
    </source>
</evidence>
<evidence type="ECO:0000256" key="9">
    <source>
        <dbReference type="ARBA" id="ARBA00023004"/>
    </source>
</evidence>
<accession>A0ABQ8BII6</accession>
<evidence type="ECO:0000256" key="12">
    <source>
        <dbReference type="SAM" id="Phobius"/>
    </source>
</evidence>
<evidence type="ECO:0000256" key="11">
    <source>
        <dbReference type="ARBA" id="ARBA00023136"/>
    </source>
</evidence>
<comment type="cofactor">
    <cofactor evidence="1">
        <name>heme</name>
        <dbReference type="ChEBI" id="CHEBI:30413"/>
    </cofactor>
</comment>
<dbReference type="InterPro" id="IPR001128">
    <property type="entry name" value="Cyt_P450"/>
</dbReference>
<name>A0ABQ8BII6_BRANA</name>
<keyword evidence="5 12" id="KW-0812">Transmembrane</keyword>
<evidence type="ECO:0000256" key="1">
    <source>
        <dbReference type="ARBA" id="ARBA00001971"/>
    </source>
</evidence>
<reference evidence="13 14" key="1">
    <citation type="submission" date="2021-05" db="EMBL/GenBank/DDBJ databases">
        <title>Genome Assembly of Synthetic Allotetraploid Brassica napus Reveals Homoeologous Exchanges between Subgenomes.</title>
        <authorList>
            <person name="Davis J.T."/>
        </authorList>
    </citation>
    <scope>NUCLEOTIDE SEQUENCE [LARGE SCALE GENOMIC DNA]</scope>
    <source>
        <strain evidence="14">cv. Da-Ae</strain>
        <tissue evidence="13">Seedling</tissue>
    </source>
</reference>
<evidence type="ECO:0000256" key="6">
    <source>
        <dbReference type="ARBA" id="ARBA00022723"/>
    </source>
</evidence>
<evidence type="ECO:0000256" key="4">
    <source>
        <dbReference type="ARBA" id="ARBA00022617"/>
    </source>
</evidence>
<keyword evidence="6" id="KW-0479">Metal-binding</keyword>
<dbReference type="Gene3D" id="1.10.630.10">
    <property type="entry name" value="Cytochrome P450"/>
    <property type="match status" value="5"/>
</dbReference>
<feature type="transmembrane region" description="Helical" evidence="12">
    <location>
        <begin position="1000"/>
        <end position="1018"/>
    </location>
</feature>
<keyword evidence="14" id="KW-1185">Reference proteome</keyword>
<organism evidence="13 14">
    <name type="scientific">Brassica napus</name>
    <name type="common">Rape</name>
    <dbReference type="NCBI Taxonomy" id="3708"/>
    <lineage>
        <taxon>Eukaryota</taxon>
        <taxon>Viridiplantae</taxon>
        <taxon>Streptophyta</taxon>
        <taxon>Embryophyta</taxon>
        <taxon>Tracheophyta</taxon>
        <taxon>Spermatophyta</taxon>
        <taxon>Magnoliopsida</taxon>
        <taxon>eudicotyledons</taxon>
        <taxon>Gunneridae</taxon>
        <taxon>Pentapetalae</taxon>
        <taxon>rosids</taxon>
        <taxon>malvids</taxon>
        <taxon>Brassicales</taxon>
        <taxon>Brassicaceae</taxon>
        <taxon>Brassiceae</taxon>
        <taxon>Brassica</taxon>
    </lineage>
</organism>
<evidence type="ECO:0000256" key="2">
    <source>
        <dbReference type="ARBA" id="ARBA00004167"/>
    </source>
</evidence>
<dbReference type="InterPro" id="IPR002401">
    <property type="entry name" value="Cyt_P450_E_grp-I"/>
</dbReference>
<dbReference type="PRINTS" id="PR00385">
    <property type="entry name" value="P450"/>
</dbReference>
<keyword evidence="4" id="KW-0349">Heme</keyword>
<evidence type="ECO:0000256" key="5">
    <source>
        <dbReference type="ARBA" id="ARBA00022692"/>
    </source>
</evidence>